<keyword evidence="3" id="KW-0938">Abscisic acid signaling pathway</keyword>
<dbReference type="OMA" id="PQFGQKF"/>
<dbReference type="Proteomes" id="UP000007015">
    <property type="component" value="Chromosome 4"/>
</dbReference>
<dbReference type="Gene3D" id="2.20.25.80">
    <property type="entry name" value="WRKY domain"/>
    <property type="match status" value="2"/>
</dbReference>
<dbReference type="AlphaFoldDB" id="B8AV64"/>
<dbReference type="InterPro" id="IPR044810">
    <property type="entry name" value="WRKY_plant"/>
</dbReference>
<accession>B8AV64</accession>
<keyword evidence="10" id="KW-0539">Nucleus</keyword>
<dbReference type="SMART" id="SM00774">
    <property type="entry name" value="WRKY"/>
    <property type="match status" value="2"/>
</dbReference>
<evidence type="ECO:0000259" key="13">
    <source>
        <dbReference type="PROSITE" id="PS50811"/>
    </source>
</evidence>
<evidence type="ECO:0000256" key="11">
    <source>
        <dbReference type="ARBA" id="ARBA00070140"/>
    </source>
</evidence>
<dbReference type="PANTHER" id="PTHR31221:SF298">
    <property type="entry name" value="OS04G0471700 PROTEIN"/>
    <property type="match status" value="1"/>
</dbReference>
<dbReference type="FunFam" id="2.20.25.80:FF:000006">
    <property type="entry name" value="WRKY transcription factor"/>
    <property type="match status" value="1"/>
</dbReference>
<sequence length="872" mass="90636">MTMTTATLDPPPPPLLIAGSLLDDDRDAGSAASSSPRWLPWARGSTVGSPPFRGGEERGGEAATRRKGNSSSPDDDDDCRNDEDDCRNDYDYRDDDVGATTDGGGDTAALLPMAMTTATTMAQMPGEMEGDIAMEEWKDSNHRGADYLMTMPMQNFLADAFPPPELLEGEGGFEKHGLSVAVGSPPPTPPPPEDGCSPLPLTPQFGQKFGSGGGSLADRRARGGFSNVARISVPYNQPAADVSSAGAPSPYVTIPPGLSPTTLLESPVFFSNAMGQASPTTGKLHMLGGANGSNPIRFESPPIEEGSGAFSFKPLNLASSHYAAEEKTKSLPNNQHQSLPISVKTEATSIQTAQDEAAANQLMQPQFNGGKRSRAAPDNGGDGEGQPAEGDAKADSSSGAAAVAVVAAAAAAVAEDGYSWRKYGQKQVKHSEYPRSYYKCTHASCAVKKKVERSHEGHVTEIIYKGTHNHPKPAASRRPPRDAQADHAPDGGGGSTPVGAGQAGAEWHNGGVVGGEGLVDATSSPSVPGELCESTASMQVHEGAAAAQLGESPEGVDVTSAVSDEVDRDDKATHVLPLAAAAADGESDELERKRRKLDSCATMDMSTASRAVREPRVVIQTTSEVDILDDGYRWRKYGQKVVKGNPNPRSYYKCTHPGCLVRKHVERASHDLKSVITTYEGKHNHEVPAARNSGHPAGSASPGGGAGSSSQPHGVGVGGRRPEVPSVQESLMRLGGGCGAAPFPPHFGLHLPPPPPRDPLAPMSNFPYSLGHAPSPALRGLPPPPPPPPSASALAVAGLGGVVEGLKYPMLAPPSVHSLLRHRQGGGMEAVVVPKAEVKQEAMRPAAAVAGAGRGAAVYQQAMSRVSLGNQL</sequence>
<dbReference type="InterPro" id="IPR003657">
    <property type="entry name" value="WRKY_dom"/>
</dbReference>
<keyword evidence="5" id="KW-0939">Gibberellin signaling pathway</keyword>
<dbReference type="GO" id="GO:0003700">
    <property type="term" value="F:DNA-binding transcription factor activity"/>
    <property type="evidence" value="ECO:0007669"/>
    <property type="project" value="InterPro"/>
</dbReference>
<evidence type="ECO:0000256" key="2">
    <source>
        <dbReference type="ARBA" id="ARBA00008189"/>
    </source>
</evidence>
<evidence type="ECO:0000256" key="5">
    <source>
        <dbReference type="ARBA" id="ARBA00022941"/>
    </source>
</evidence>
<dbReference type="HOGENOM" id="CLU_012086_1_0_1"/>
<evidence type="ECO:0000256" key="3">
    <source>
        <dbReference type="ARBA" id="ARBA00022682"/>
    </source>
</evidence>
<dbReference type="GO" id="GO:0043565">
    <property type="term" value="F:sequence-specific DNA binding"/>
    <property type="evidence" value="ECO:0007669"/>
    <property type="project" value="InterPro"/>
</dbReference>
<feature type="compositionally biased region" description="Acidic residues" evidence="12">
    <location>
        <begin position="73"/>
        <end position="86"/>
    </location>
</feature>
<dbReference type="GO" id="GO:0005634">
    <property type="term" value="C:nucleus"/>
    <property type="evidence" value="ECO:0007669"/>
    <property type="project" value="UniProtKB-SubCell"/>
</dbReference>
<feature type="compositionally biased region" description="Basic and acidic residues" evidence="12">
    <location>
        <begin position="479"/>
        <end position="489"/>
    </location>
</feature>
<keyword evidence="6" id="KW-0805">Transcription regulation</keyword>
<evidence type="ECO:0000256" key="6">
    <source>
        <dbReference type="ARBA" id="ARBA00023015"/>
    </source>
</evidence>
<evidence type="ECO:0000256" key="9">
    <source>
        <dbReference type="ARBA" id="ARBA00023163"/>
    </source>
</evidence>
<dbReference type="Gramene" id="BGIOSGA014906-TA">
    <property type="protein sequence ID" value="BGIOSGA014906-PA"/>
    <property type="gene ID" value="BGIOSGA014906"/>
</dbReference>
<reference evidence="14 15" key="1">
    <citation type="journal article" date="2005" name="PLoS Biol.">
        <title>The genomes of Oryza sativa: a history of duplications.</title>
        <authorList>
            <person name="Yu J."/>
            <person name="Wang J."/>
            <person name="Lin W."/>
            <person name="Li S."/>
            <person name="Li H."/>
            <person name="Zhou J."/>
            <person name="Ni P."/>
            <person name="Dong W."/>
            <person name="Hu S."/>
            <person name="Zeng C."/>
            <person name="Zhang J."/>
            <person name="Zhang Y."/>
            <person name="Li R."/>
            <person name="Xu Z."/>
            <person name="Li S."/>
            <person name="Li X."/>
            <person name="Zheng H."/>
            <person name="Cong L."/>
            <person name="Lin L."/>
            <person name="Yin J."/>
            <person name="Geng J."/>
            <person name="Li G."/>
            <person name="Shi J."/>
            <person name="Liu J."/>
            <person name="Lv H."/>
            <person name="Li J."/>
            <person name="Wang J."/>
            <person name="Deng Y."/>
            <person name="Ran L."/>
            <person name="Shi X."/>
            <person name="Wang X."/>
            <person name="Wu Q."/>
            <person name="Li C."/>
            <person name="Ren X."/>
            <person name="Wang J."/>
            <person name="Wang X."/>
            <person name="Li D."/>
            <person name="Liu D."/>
            <person name="Zhang X."/>
            <person name="Ji Z."/>
            <person name="Zhao W."/>
            <person name="Sun Y."/>
            <person name="Zhang Z."/>
            <person name="Bao J."/>
            <person name="Han Y."/>
            <person name="Dong L."/>
            <person name="Ji J."/>
            <person name="Chen P."/>
            <person name="Wu S."/>
            <person name="Liu J."/>
            <person name="Xiao Y."/>
            <person name="Bu D."/>
            <person name="Tan J."/>
            <person name="Yang L."/>
            <person name="Ye C."/>
            <person name="Zhang J."/>
            <person name="Xu J."/>
            <person name="Zhou Y."/>
            <person name="Yu Y."/>
            <person name="Zhang B."/>
            <person name="Zhuang S."/>
            <person name="Wei H."/>
            <person name="Liu B."/>
            <person name="Lei M."/>
            <person name="Yu H."/>
            <person name="Li Y."/>
            <person name="Xu H."/>
            <person name="Wei S."/>
            <person name="He X."/>
            <person name="Fang L."/>
            <person name="Zhang Z."/>
            <person name="Zhang Y."/>
            <person name="Huang X."/>
            <person name="Su Z."/>
            <person name="Tong W."/>
            <person name="Li J."/>
            <person name="Tong Z."/>
            <person name="Li S."/>
            <person name="Ye J."/>
            <person name="Wang L."/>
            <person name="Fang L."/>
            <person name="Lei T."/>
            <person name="Chen C."/>
            <person name="Chen H."/>
            <person name="Xu Z."/>
            <person name="Li H."/>
            <person name="Huang H."/>
            <person name="Zhang F."/>
            <person name="Xu H."/>
            <person name="Li N."/>
            <person name="Zhao C."/>
            <person name="Li S."/>
            <person name="Dong L."/>
            <person name="Huang Y."/>
            <person name="Li L."/>
            <person name="Xi Y."/>
            <person name="Qi Q."/>
            <person name="Li W."/>
            <person name="Zhang B."/>
            <person name="Hu W."/>
            <person name="Zhang Y."/>
            <person name="Tian X."/>
            <person name="Jiao Y."/>
            <person name="Liang X."/>
            <person name="Jin J."/>
            <person name="Gao L."/>
            <person name="Zheng W."/>
            <person name="Hao B."/>
            <person name="Liu S."/>
            <person name="Wang W."/>
            <person name="Yuan L."/>
            <person name="Cao M."/>
            <person name="McDermott J."/>
            <person name="Samudrala R."/>
            <person name="Wang J."/>
            <person name="Wong G.K."/>
            <person name="Yang H."/>
        </authorList>
    </citation>
    <scope>NUCLEOTIDE SEQUENCE [LARGE SCALE GENOMIC DNA]</scope>
    <source>
        <strain evidence="15">cv. 93-11</strain>
    </source>
</reference>
<evidence type="ECO:0000313" key="14">
    <source>
        <dbReference type="EMBL" id="EEC77455.1"/>
    </source>
</evidence>
<evidence type="ECO:0000256" key="7">
    <source>
        <dbReference type="ARBA" id="ARBA00023125"/>
    </source>
</evidence>
<feature type="domain" description="WRKY" evidence="13">
    <location>
        <begin position="623"/>
        <end position="688"/>
    </location>
</feature>
<evidence type="ECO:0000256" key="12">
    <source>
        <dbReference type="SAM" id="MobiDB-lite"/>
    </source>
</evidence>
<feature type="region of interest" description="Disordered" evidence="12">
    <location>
        <begin position="1"/>
        <end position="106"/>
    </location>
</feature>
<keyword evidence="7" id="KW-0238">DNA-binding</keyword>
<evidence type="ECO:0000256" key="8">
    <source>
        <dbReference type="ARBA" id="ARBA00023159"/>
    </source>
</evidence>
<evidence type="ECO:0000313" key="15">
    <source>
        <dbReference type="Proteomes" id="UP000007015"/>
    </source>
</evidence>
<dbReference type="PANTHER" id="PTHR31221">
    <property type="entry name" value="WRKY TRANSCRIPTION FACTOR PROTEIN 1-RELATED"/>
    <property type="match status" value="1"/>
</dbReference>
<protein>
    <recommendedName>
        <fullName evidence="11">WRKY transcription factor WRKY24</fullName>
    </recommendedName>
</protein>
<feature type="compositionally biased region" description="Basic and acidic residues" evidence="12">
    <location>
        <begin position="54"/>
        <end position="64"/>
    </location>
</feature>
<keyword evidence="15" id="KW-1185">Reference proteome</keyword>
<dbReference type="Pfam" id="PF03106">
    <property type="entry name" value="WRKY"/>
    <property type="match status" value="2"/>
</dbReference>
<evidence type="ECO:0000256" key="4">
    <source>
        <dbReference type="ARBA" id="ARBA00022737"/>
    </source>
</evidence>
<organism evidence="14 15">
    <name type="scientific">Oryza sativa subsp. indica</name>
    <name type="common">Rice</name>
    <dbReference type="NCBI Taxonomy" id="39946"/>
    <lineage>
        <taxon>Eukaryota</taxon>
        <taxon>Viridiplantae</taxon>
        <taxon>Streptophyta</taxon>
        <taxon>Embryophyta</taxon>
        <taxon>Tracheophyta</taxon>
        <taxon>Spermatophyta</taxon>
        <taxon>Magnoliopsida</taxon>
        <taxon>Liliopsida</taxon>
        <taxon>Poales</taxon>
        <taxon>Poaceae</taxon>
        <taxon>BOP clade</taxon>
        <taxon>Oryzoideae</taxon>
        <taxon>Oryzeae</taxon>
        <taxon>Oryzinae</taxon>
        <taxon>Oryza</taxon>
        <taxon>Oryza sativa</taxon>
    </lineage>
</organism>
<keyword evidence="4" id="KW-0677">Repeat</keyword>
<feature type="region of interest" description="Disordered" evidence="12">
    <location>
        <begin position="367"/>
        <end position="395"/>
    </location>
</feature>
<dbReference type="GO" id="GO:0009740">
    <property type="term" value="P:gibberellic acid mediated signaling pathway"/>
    <property type="evidence" value="ECO:0007669"/>
    <property type="project" value="UniProtKB-KW"/>
</dbReference>
<dbReference type="SUPFAM" id="SSF118290">
    <property type="entry name" value="WRKY DNA-binding domain"/>
    <property type="match status" value="2"/>
</dbReference>
<dbReference type="GO" id="GO:0009738">
    <property type="term" value="P:abscisic acid-activated signaling pathway"/>
    <property type="evidence" value="ECO:0007669"/>
    <property type="project" value="UniProtKB-KW"/>
</dbReference>
<dbReference type="STRING" id="39946.B8AV64"/>
<keyword evidence="8" id="KW-0010">Activator</keyword>
<dbReference type="EMBL" id="CM000129">
    <property type="protein sequence ID" value="EEC77455.1"/>
    <property type="molecule type" value="Genomic_DNA"/>
</dbReference>
<keyword evidence="9" id="KW-0804">Transcription</keyword>
<dbReference type="InterPro" id="IPR036576">
    <property type="entry name" value="WRKY_dom_sf"/>
</dbReference>
<gene>
    <name evidence="14" type="ORF">OsI_16268</name>
</gene>
<dbReference type="FunFam" id="2.20.25.80:FF:000001">
    <property type="entry name" value="WRKY transcription factor 33"/>
    <property type="match status" value="1"/>
</dbReference>
<comment type="subcellular location">
    <subcellularLocation>
        <location evidence="1">Nucleus</location>
    </subcellularLocation>
</comment>
<dbReference type="PROSITE" id="PS50811">
    <property type="entry name" value="WRKY"/>
    <property type="match status" value="2"/>
</dbReference>
<proteinExistence type="inferred from homology"/>
<comment type="similarity">
    <text evidence="2">Belongs to the WRKY group II-a family.</text>
</comment>
<feature type="region of interest" description="Disordered" evidence="12">
    <location>
        <begin position="686"/>
        <end position="723"/>
    </location>
</feature>
<evidence type="ECO:0000256" key="1">
    <source>
        <dbReference type="ARBA" id="ARBA00004123"/>
    </source>
</evidence>
<name>B8AV64_ORYSI</name>
<evidence type="ECO:0000256" key="10">
    <source>
        <dbReference type="ARBA" id="ARBA00023242"/>
    </source>
</evidence>
<feature type="region of interest" description="Disordered" evidence="12">
    <location>
        <begin position="463"/>
        <end position="531"/>
    </location>
</feature>
<feature type="domain" description="WRKY" evidence="13">
    <location>
        <begin position="409"/>
        <end position="473"/>
    </location>
</feature>